<dbReference type="Proteomes" id="UP001597480">
    <property type="component" value="Unassembled WGS sequence"/>
</dbReference>
<sequence>MRSVNYTPEFKEVIQLATEKKLFIGSGNPNSKILIIGKEAAIDIEKSADQHEREFLKNCIDWDYNHSTNKQFTDVESWFIENKYNPLYSYKGQKNKIRRVNKENKAISGDGGTSKTWYNYQRIIDKIYFNDVQNLIINFHEYSFSSELSQETGSYSRDIPKNKRAESIGLRKELFTTPFFRKFPITIVAVGHYVRDFDIDLQNLFEIKFNNEHSEKLSEGLNREYINIHYDNPEKPTRLLIHTNQLSMVSNELINRLSRICRDFESNLSLFSN</sequence>
<comment type="caution">
    <text evidence="1">The sequence shown here is derived from an EMBL/GenBank/DDBJ whole genome shotgun (WGS) entry which is preliminary data.</text>
</comment>
<accession>A0ABW5NPL7</accession>
<dbReference type="RefSeq" id="WP_379819632.1">
    <property type="nucleotide sequence ID" value="NZ_JBHUMD010000005.1"/>
</dbReference>
<gene>
    <name evidence="1" type="ORF">ACFSR3_02875</name>
</gene>
<dbReference type="EMBL" id="JBHUMD010000005">
    <property type="protein sequence ID" value="MFD2600987.1"/>
    <property type="molecule type" value="Genomic_DNA"/>
</dbReference>
<evidence type="ECO:0000313" key="2">
    <source>
        <dbReference type="Proteomes" id="UP001597480"/>
    </source>
</evidence>
<organism evidence="1 2">
    <name type="scientific">Flavobacterium suzhouense</name>
    <dbReference type="NCBI Taxonomy" id="1529638"/>
    <lineage>
        <taxon>Bacteria</taxon>
        <taxon>Pseudomonadati</taxon>
        <taxon>Bacteroidota</taxon>
        <taxon>Flavobacteriia</taxon>
        <taxon>Flavobacteriales</taxon>
        <taxon>Flavobacteriaceae</taxon>
        <taxon>Flavobacterium</taxon>
    </lineage>
</organism>
<name>A0ABW5NPL7_9FLAO</name>
<keyword evidence="2" id="KW-1185">Reference proteome</keyword>
<proteinExistence type="predicted"/>
<protein>
    <submittedName>
        <fullName evidence="1">Uncharacterized protein</fullName>
    </submittedName>
</protein>
<evidence type="ECO:0000313" key="1">
    <source>
        <dbReference type="EMBL" id="MFD2600987.1"/>
    </source>
</evidence>
<reference evidence="2" key="1">
    <citation type="journal article" date="2019" name="Int. J. Syst. Evol. Microbiol.">
        <title>The Global Catalogue of Microorganisms (GCM) 10K type strain sequencing project: providing services to taxonomists for standard genome sequencing and annotation.</title>
        <authorList>
            <consortium name="The Broad Institute Genomics Platform"/>
            <consortium name="The Broad Institute Genome Sequencing Center for Infectious Disease"/>
            <person name="Wu L."/>
            <person name="Ma J."/>
        </authorList>
    </citation>
    <scope>NUCLEOTIDE SEQUENCE [LARGE SCALE GENOMIC DNA]</scope>
    <source>
        <strain evidence="2">KCTC 42107</strain>
    </source>
</reference>